<dbReference type="HOGENOM" id="CLU_535465_0_0_1"/>
<accession>B6K880</accession>
<dbReference type="VEuPathDB" id="FungiDB:SJAG_04959"/>
<proteinExistence type="predicted"/>
<dbReference type="STRING" id="402676.B6K880"/>
<name>B6K880_SCHJY</name>
<evidence type="ECO:0000313" key="3">
    <source>
        <dbReference type="Proteomes" id="UP000001744"/>
    </source>
</evidence>
<sequence length="509" mass="57513">MNLICQKVFHYFAFHPFYARGTLVRAISFSAAVRINNLMTNAPNIRKPSDEKLSSSKSYDQNVLVFTPKRTGQLFNKNAKSSDVYAALNLYSEGNLAPCKAFFYEALSVAEKNNNADLAVRLYKTAIKCEVVTNEKFQSQLVRIVLQSKNQELLNFLIQQNLITWKLLKQYVSDFLQKDALSLSPSPNTLYDLIKPVLTILPNLPNDKQAGSPKALVFKESFNELLYYFAYFQHCEGTKHVLQLLNQLGISLSTMTLTKFVFYTLCSHGEVNAALQLYNHQKKEGLLLPGTAAAAIIEAFCSNGMPLQALTAYCAFSDKLPKPRALKPFVFALTQKYEGGVNLPEYLSALLKHEEDRVLYVTHLTLMLTALRVKSPTLLFSSYNSIKAKPHLLNPSVFEIVMQYAADVLSLQIADAVLNECRQTNIKPSTTLLEAHAYILLLNNKEELALEELKNIIHQPVTPSQDILYAFFCFFSGNKRNDFLGLLKSKSIRFPEYYASTIHYELTTL</sequence>
<keyword evidence="3" id="KW-1185">Reference proteome</keyword>
<organism evidence="1 3">
    <name type="scientific">Schizosaccharomyces japonicus (strain yFS275 / FY16936)</name>
    <name type="common">Fission yeast</name>
    <dbReference type="NCBI Taxonomy" id="402676"/>
    <lineage>
        <taxon>Eukaryota</taxon>
        <taxon>Fungi</taxon>
        <taxon>Dikarya</taxon>
        <taxon>Ascomycota</taxon>
        <taxon>Taphrinomycotina</taxon>
        <taxon>Schizosaccharomycetes</taxon>
        <taxon>Schizosaccharomycetales</taxon>
        <taxon>Schizosaccharomycetaceae</taxon>
        <taxon>Schizosaccharomyces</taxon>
    </lineage>
</organism>
<dbReference type="AlphaFoldDB" id="B6K880"/>
<evidence type="ECO:0000313" key="1">
    <source>
        <dbReference type="EMBL" id="EEB09734.2"/>
    </source>
</evidence>
<dbReference type="RefSeq" id="XP_002176027.2">
    <property type="nucleotide sequence ID" value="XM_002175991.2"/>
</dbReference>
<dbReference type="Proteomes" id="UP000001744">
    <property type="component" value="Unassembled WGS sequence"/>
</dbReference>
<gene>
    <name evidence="2" type="primary">ppr10</name>
    <name evidence="1" type="ORF">SJAG_04959</name>
</gene>
<dbReference type="OMA" id="MFMRICN"/>
<dbReference type="EMBL" id="KE651167">
    <property type="protein sequence ID" value="EEB09734.2"/>
    <property type="molecule type" value="Genomic_DNA"/>
</dbReference>
<evidence type="ECO:0000313" key="2">
    <source>
        <dbReference type="JaponicusDB" id="SJAG_04959"/>
    </source>
</evidence>
<dbReference type="GeneID" id="7050389"/>
<dbReference type="JaponicusDB" id="SJAG_04959">
    <property type="gene designation" value="ppr10"/>
</dbReference>
<reference evidence="1 3" key="1">
    <citation type="journal article" date="2011" name="Science">
        <title>Comparative functional genomics of the fission yeasts.</title>
        <authorList>
            <person name="Rhind N."/>
            <person name="Chen Z."/>
            <person name="Yassour M."/>
            <person name="Thompson D.A."/>
            <person name="Haas B.J."/>
            <person name="Habib N."/>
            <person name="Wapinski I."/>
            <person name="Roy S."/>
            <person name="Lin M.F."/>
            <person name="Heiman D.I."/>
            <person name="Young S.K."/>
            <person name="Furuya K."/>
            <person name="Guo Y."/>
            <person name="Pidoux A."/>
            <person name="Chen H.M."/>
            <person name="Robbertse B."/>
            <person name="Goldberg J.M."/>
            <person name="Aoki K."/>
            <person name="Bayne E.H."/>
            <person name="Berlin A.M."/>
            <person name="Desjardins C.A."/>
            <person name="Dobbs E."/>
            <person name="Dukaj L."/>
            <person name="Fan L."/>
            <person name="FitzGerald M.G."/>
            <person name="French C."/>
            <person name="Gujja S."/>
            <person name="Hansen K."/>
            <person name="Keifenheim D."/>
            <person name="Levin J.Z."/>
            <person name="Mosher R.A."/>
            <person name="Mueller C.A."/>
            <person name="Pfiffner J."/>
            <person name="Priest M."/>
            <person name="Russ C."/>
            <person name="Smialowska A."/>
            <person name="Swoboda P."/>
            <person name="Sykes S.M."/>
            <person name="Vaughn M."/>
            <person name="Vengrova S."/>
            <person name="Yoder R."/>
            <person name="Zeng Q."/>
            <person name="Allshire R."/>
            <person name="Baulcombe D."/>
            <person name="Birren B.W."/>
            <person name="Brown W."/>
            <person name="Ekwall K."/>
            <person name="Kellis M."/>
            <person name="Leatherwood J."/>
            <person name="Levin H."/>
            <person name="Margalit H."/>
            <person name="Martienssen R."/>
            <person name="Nieduszynski C.A."/>
            <person name="Spatafora J.W."/>
            <person name="Friedman N."/>
            <person name="Dalgaard J.Z."/>
            <person name="Baumann P."/>
            <person name="Niki H."/>
            <person name="Regev A."/>
            <person name="Nusbaum C."/>
        </authorList>
    </citation>
    <scope>NUCLEOTIDE SEQUENCE [LARGE SCALE GENOMIC DNA]</scope>
    <source>
        <strain evidence="3">yFS275 / FY16936</strain>
    </source>
</reference>
<protein>
    <submittedName>
        <fullName evidence="1">Uncharacterized protein</fullName>
    </submittedName>
</protein>